<evidence type="ECO:0000313" key="2">
    <source>
        <dbReference type="Proteomes" id="UP001470230"/>
    </source>
</evidence>
<organism evidence="1 2">
    <name type="scientific">Tritrichomonas musculus</name>
    <dbReference type="NCBI Taxonomy" id="1915356"/>
    <lineage>
        <taxon>Eukaryota</taxon>
        <taxon>Metamonada</taxon>
        <taxon>Parabasalia</taxon>
        <taxon>Tritrichomonadida</taxon>
        <taxon>Tritrichomonadidae</taxon>
        <taxon>Tritrichomonas</taxon>
    </lineage>
</organism>
<gene>
    <name evidence="1" type="ORF">M9Y10_035240</name>
</gene>
<keyword evidence="2" id="KW-1185">Reference proteome</keyword>
<reference evidence="1 2" key="1">
    <citation type="submission" date="2024-04" db="EMBL/GenBank/DDBJ databases">
        <title>Tritrichomonas musculus Genome.</title>
        <authorList>
            <person name="Alves-Ferreira E."/>
            <person name="Grigg M."/>
            <person name="Lorenzi H."/>
            <person name="Galac M."/>
        </authorList>
    </citation>
    <scope>NUCLEOTIDE SEQUENCE [LARGE SCALE GENOMIC DNA]</scope>
    <source>
        <strain evidence="1 2">EAF2021</strain>
    </source>
</reference>
<evidence type="ECO:0000313" key="1">
    <source>
        <dbReference type="EMBL" id="KAK8890464.1"/>
    </source>
</evidence>
<comment type="caution">
    <text evidence="1">The sequence shown here is derived from an EMBL/GenBank/DDBJ whole genome shotgun (WGS) entry which is preliminary data.</text>
</comment>
<sequence length="544" mass="63166">MKNSKSFSTKLSEALKNDEEAIKDSNLINEAVQYEFYREASQLIIKDFPSRIPILQILLNRIYIPIENNQEDFYSLILTFILQFDRREIDFNGNSYFIKHIPPANINFALVISIYNGRYYKTIDINSQISHYIPNSLKFKFNSEFLSVKVLQVQFFDFLNEKSVKLHLKQAKPSQEFIFAEDRGNMCTESKKISNICIDYCNSKNDDQFFNSICSLLDNLLTMFSNVIEKGKNHSISMIARESSNLFVNGISKVAKKVSELYISKAINSNSDSISAILQSIQDNILQKLSVNYQEAIILAELIAILYKKQDKPGSYEKYAQILTNFNTQILKFEKNFREDKQFKTKYNICISYPKKRNDFLHDPKTETSKSLIQLGKSLKYVNYITEASFVDSVMHLERYEVVDGMIEAEVIQKLEQQANDRFNHHFSISEKITKFLKEMKTFSFIDYPLQNFVFDDDFPRYQFHESLQLGNATIEDIHQIFMQKIDLKSILPLSVLSTKIPKCLICKKFPVQRICEHCGKFVTCQKCASKGCPICQNQLPSLS</sequence>
<dbReference type="EMBL" id="JAPFFF010000005">
    <property type="protein sequence ID" value="KAK8890464.1"/>
    <property type="molecule type" value="Genomic_DNA"/>
</dbReference>
<accession>A0ABR2KHA6</accession>
<protein>
    <recommendedName>
        <fullName evidence="3">RING-type domain-containing protein</fullName>
    </recommendedName>
</protein>
<proteinExistence type="predicted"/>
<dbReference type="Proteomes" id="UP001470230">
    <property type="component" value="Unassembled WGS sequence"/>
</dbReference>
<name>A0ABR2KHA6_9EUKA</name>
<evidence type="ECO:0008006" key="3">
    <source>
        <dbReference type="Google" id="ProtNLM"/>
    </source>
</evidence>